<gene>
    <name evidence="5" type="ORF">SNE40_019678</name>
</gene>
<feature type="repeat" description="ANK" evidence="3">
    <location>
        <begin position="179"/>
        <end position="212"/>
    </location>
</feature>
<dbReference type="Pfam" id="PF00023">
    <property type="entry name" value="Ank"/>
    <property type="match status" value="1"/>
</dbReference>
<dbReference type="SMART" id="SM00248">
    <property type="entry name" value="ANK"/>
    <property type="match status" value="4"/>
</dbReference>
<evidence type="ECO:0000256" key="2">
    <source>
        <dbReference type="ARBA" id="ARBA00023043"/>
    </source>
</evidence>
<sequence>MAAGVFHVEFGINDTQLTRALEQGNYASAERFILDNSQPSYLDEGCYQRTPLYICLCGVDEDAERVTCRNLYLAKLMIERGADVNYRVPVTFYGCEFLGPGKTCLELLVDFYNEITRSDEPDSTDIWPNVNSAWDPSLERVIGLNRQYLTTLKDVLDNIEQLLFIMLGNGADPNVRDDNRMMPLHRTTMISHNERLLSLLYDNGADINGLDCHGNTPMLSLCDVSMSDVFDYLTDVSPTSDSTIDETCDHIAVKPDMLGFLLSKNDVKINVQNHLGQTALFHCVLRGDVDSCSKLLLQGADPSLRGVVWESRKRKKKLSPLFASFLSIPIQRTLGWQNMHHKLILAPQRFAHLVDAGFFTKKEIAQELQEYIETEFPEFMELRPIAGALIHLLFGRTTSTLSQLATRNIFQHSLIKSTACLQRILPVSTFKQKFLVEDLKHFDTYDEYVSMVLNRTVLKTLINMLHLPQDSLINFQVELLLHQMAVKFSKYKVLRPDGILSDLSDESINSDDTDSSESPDEGDSDLEYW</sequence>
<dbReference type="Proteomes" id="UP001347796">
    <property type="component" value="Unassembled WGS sequence"/>
</dbReference>
<keyword evidence="1" id="KW-0677">Repeat</keyword>
<evidence type="ECO:0000313" key="5">
    <source>
        <dbReference type="EMBL" id="KAK6171501.1"/>
    </source>
</evidence>
<evidence type="ECO:0000256" key="4">
    <source>
        <dbReference type="SAM" id="MobiDB-lite"/>
    </source>
</evidence>
<dbReference type="InterPro" id="IPR002110">
    <property type="entry name" value="Ankyrin_rpt"/>
</dbReference>
<feature type="region of interest" description="Disordered" evidence="4">
    <location>
        <begin position="502"/>
        <end position="529"/>
    </location>
</feature>
<name>A0AAN8J8W4_PATCE</name>
<keyword evidence="6" id="KW-1185">Reference proteome</keyword>
<dbReference type="Gene3D" id="1.25.40.20">
    <property type="entry name" value="Ankyrin repeat-containing domain"/>
    <property type="match status" value="2"/>
</dbReference>
<proteinExistence type="predicted"/>
<organism evidence="5 6">
    <name type="scientific">Patella caerulea</name>
    <name type="common">Rayed Mediterranean limpet</name>
    <dbReference type="NCBI Taxonomy" id="87958"/>
    <lineage>
        <taxon>Eukaryota</taxon>
        <taxon>Metazoa</taxon>
        <taxon>Spiralia</taxon>
        <taxon>Lophotrochozoa</taxon>
        <taxon>Mollusca</taxon>
        <taxon>Gastropoda</taxon>
        <taxon>Patellogastropoda</taxon>
        <taxon>Patelloidea</taxon>
        <taxon>Patellidae</taxon>
        <taxon>Patella</taxon>
    </lineage>
</organism>
<evidence type="ECO:0000313" key="6">
    <source>
        <dbReference type="Proteomes" id="UP001347796"/>
    </source>
</evidence>
<evidence type="ECO:0000256" key="3">
    <source>
        <dbReference type="PROSITE-ProRule" id="PRU00023"/>
    </source>
</evidence>
<comment type="caution">
    <text evidence="5">The sequence shown here is derived from an EMBL/GenBank/DDBJ whole genome shotgun (WGS) entry which is preliminary data.</text>
</comment>
<dbReference type="AlphaFoldDB" id="A0AAN8J8W4"/>
<dbReference type="PANTHER" id="PTHR24134:SF9">
    <property type="entry name" value="ANKYRIN REPEAT AND SOCS BOX PROTEIN 8"/>
    <property type="match status" value="1"/>
</dbReference>
<protein>
    <submittedName>
        <fullName evidence="5">Uncharacterized protein</fullName>
    </submittedName>
</protein>
<feature type="compositionally biased region" description="Acidic residues" evidence="4">
    <location>
        <begin position="503"/>
        <end position="529"/>
    </location>
</feature>
<dbReference type="PANTHER" id="PTHR24134">
    <property type="entry name" value="ANKYRIN REPEAT-CONTAINING PROTEIN DDB_G0279043"/>
    <property type="match status" value="1"/>
</dbReference>
<evidence type="ECO:0000256" key="1">
    <source>
        <dbReference type="ARBA" id="ARBA00022737"/>
    </source>
</evidence>
<keyword evidence="2 3" id="KW-0040">ANK repeat</keyword>
<reference evidence="5 6" key="1">
    <citation type="submission" date="2024-01" db="EMBL/GenBank/DDBJ databases">
        <title>The genome of the rayed Mediterranean limpet Patella caerulea (Linnaeus, 1758).</title>
        <authorList>
            <person name="Anh-Thu Weber A."/>
            <person name="Halstead-Nussloch G."/>
        </authorList>
    </citation>
    <scope>NUCLEOTIDE SEQUENCE [LARGE SCALE GENOMIC DNA]</scope>
    <source>
        <strain evidence="5">AATW-2023a</strain>
        <tissue evidence="5">Whole specimen</tissue>
    </source>
</reference>
<dbReference type="EMBL" id="JAZGQO010000014">
    <property type="protein sequence ID" value="KAK6171501.1"/>
    <property type="molecule type" value="Genomic_DNA"/>
</dbReference>
<dbReference type="SUPFAM" id="SSF48403">
    <property type="entry name" value="Ankyrin repeat"/>
    <property type="match status" value="1"/>
</dbReference>
<dbReference type="InterPro" id="IPR036770">
    <property type="entry name" value="Ankyrin_rpt-contain_sf"/>
</dbReference>
<accession>A0AAN8J8W4</accession>
<dbReference type="PROSITE" id="PS50088">
    <property type="entry name" value="ANK_REPEAT"/>
    <property type="match status" value="1"/>
</dbReference>